<comment type="caution">
    <text evidence="7">The sequence shown here is derived from an EMBL/GenBank/DDBJ whole genome shotgun (WGS) entry which is preliminary data.</text>
</comment>
<dbReference type="PANTHER" id="PTHR46116:SF41">
    <property type="entry name" value="UBIQUITIN-CONJUGATING ENZYME E2 25-RELATED"/>
    <property type="match status" value="1"/>
</dbReference>
<dbReference type="PROSITE" id="PS50127">
    <property type="entry name" value="UBC_2"/>
    <property type="match status" value="1"/>
</dbReference>
<dbReference type="OrthoDB" id="47801at2759"/>
<keyword evidence="4" id="KW-0833">Ubl conjugation pathway</keyword>
<dbReference type="InterPro" id="IPR000608">
    <property type="entry name" value="UBC"/>
</dbReference>
<dbReference type="SMART" id="SM00212">
    <property type="entry name" value="UBCc"/>
    <property type="match status" value="1"/>
</dbReference>
<protein>
    <recommendedName>
        <fullName evidence="1">E2 ubiquitin-conjugating enzyme</fullName>
        <ecNumber evidence="1">2.3.2.23</ecNumber>
    </recommendedName>
</protein>
<evidence type="ECO:0000256" key="1">
    <source>
        <dbReference type="ARBA" id="ARBA00012486"/>
    </source>
</evidence>
<organism evidence="7 8">
    <name type="scientific">Cuscuta europaea</name>
    <name type="common">European dodder</name>
    <dbReference type="NCBI Taxonomy" id="41803"/>
    <lineage>
        <taxon>Eukaryota</taxon>
        <taxon>Viridiplantae</taxon>
        <taxon>Streptophyta</taxon>
        <taxon>Embryophyta</taxon>
        <taxon>Tracheophyta</taxon>
        <taxon>Spermatophyta</taxon>
        <taxon>Magnoliopsida</taxon>
        <taxon>eudicotyledons</taxon>
        <taxon>Gunneridae</taxon>
        <taxon>Pentapetalae</taxon>
        <taxon>asterids</taxon>
        <taxon>lamiids</taxon>
        <taxon>Solanales</taxon>
        <taxon>Convolvulaceae</taxon>
        <taxon>Cuscuteae</taxon>
        <taxon>Cuscuta</taxon>
        <taxon>Cuscuta subgen. Cuscuta</taxon>
    </lineage>
</organism>
<name>A0A9P1EHP1_CUSEU</name>
<keyword evidence="3" id="KW-0547">Nucleotide-binding</keyword>
<feature type="domain" description="UBC core" evidence="6">
    <location>
        <begin position="292"/>
        <end position="452"/>
    </location>
</feature>
<proteinExistence type="predicted"/>
<accession>A0A9P1EHP1</accession>
<evidence type="ECO:0000256" key="4">
    <source>
        <dbReference type="ARBA" id="ARBA00022786"/>
    </source>
</evidence>
<evidence type="ECO:0000313" key="7">
    <source>
        <dbReference type="EMBL" id="CAH9107812.1"/>
    </source>
</evidence>
<dbReference type="GO" id="GO:0061631">
    <property type="term" value="F:ubiquitin conjugating enzyme activity"/>
    <property type="evidence" value="ECO:0007669"/>
    <property type="project" value="UniProtKB-EC"/>
</dbReference>
<dbReference type="EC" id="2.3.2.23" evidence="1"/>
<dbReference type="Proteomes" id="UP001152484">
    <property type="component" value="Unassembled WGS sequence"/>
</dbReference>
<dbReference type="AlphaFoldDB" id="A0A9P1EHP1"/>
<evidence type="ECO:0000259" key="6">
    <source>
        <dbReference type="PROSITE" id="PS50127"/>
    </source>
</evidence>
<dbReference type="Pfam" id="PF00179">
    <property type="entry name" value="UQ_con"/>
    <property type="match status" value="1"/>
</dbReference>
<dbReference type="SUPFAM" id="SSF54495">
    <property type="entry name" value="UBC-like"/>
    <property type="match status" value="1"/>
</dbReference>
<dbReference type="InterPro" id="IPR016135">
    <property type="entry name" value="UBQ-conjugating_enzyme/RWD"/>
</dbReference>
<evidence type="ECO:0000256" key="5">
    <source>
        <dbReference type="ARBA" id="ARBA00022840"/>
    </source>
</evidence>
<keyword evidence="5" id="KW-0067">ATP-binding</keyword>
<dbReference type="PANTHER" id="PTHR46116">
    <property type="entry name" value="(E3-INDEPENDENT) E2 UBIQUITIN-CONJUGATING ENZYME"/>
    <property type="match status" value="1"/>
</dbReference>
<dbReference type="Gene3D" id="3.10.110.10">
    <property type="entry name" value="Ubiquitin Conjugating Enzyme"/>
    <property type="match status" value="1"/>
</dbReference>
<evidence type="ECO:0000256" key="3">
    <source>
        <dbReference type="ARBA" id="ARBA00022741"/>
    </source>
</evidence>
<evidence type="ECO:0000256" key="2">
    <source>
        <dbReference type="ARBA" id="ARBA00022679"/>
    </source>
</evidence>
<dbReference type="CDD" id="cd23837">
    <property type="entry name" value="UBCc_UBE2O"/>
    <property type="match status" value="1"/>
</dbReference>
<gene>
    <name evidence="7" type="ORF">CEURO_LOCUS17856</name>
</gene>
<dbReference type="FunFam" id="3.10.110.10:FF:000028">
    <property type="entry name" value="Probable ubiquitin-conjugating enzyme E2 23"/>
    <property type="match status" value="1"/>
</dbReference>
<evidence type="ECO:0000313" key="8">
    <source>
        <dbReference type="Proteomes" id="UP001152484"/>
    </source>
</evidence>
<reference evidence="7" key="1">
    <citation type="submission" date="2022-07" db="EMBL/GenBank/DDBJ databases">
        <authorList>
            <person name="Macas J."/>
            <person name="Novak P."/>
            <person name="Neumann P."/>
        </authorList>
    </citation>
    <scope>NUCLEOTIDE SEQUENCE</scope>
</reference>
<dbReference type="EMBL" id="CAMAPE010000051">
    <property type="protein sequence ID" value="CAH9107812.1"/>
    <property type="molecule type" value="Genomic_DNA"/>
</dbReference>
<sequence length="560" mass="61972">MESPSQLSRYATKKIVFPGGRSKDVAVDDIPTSINGTSKTLKQKEISLHDIIHLDIEDDDDDSTEARLGKGTSMSNGKEKIFIDLSYGLSDGSKVKGAQTSKKNYSSGSKNVIDLEDSESCGEDYMSYDKSNSMLGQYKNLQSHSEVRKKINISNGSIIGQRTTRVGPSVSFSVPALGKKRSAAIDTSIDTNSKKKSSNAEWINPPSMPLTPPTIFPGYVPSGHFLPHVTPYEYATAGQNLPHSLQSASTCSHSSNIDEITKRFRAFKKFDIVQDVSGHHYSKNASKRPSKAFLKRIQEEWKSLEKNLPDKIFVRVYESKMDLMRAVIIGAAGTPYHDGLFFFDVYFPSNYPSVPPKVHYHSGGLRINPNLYNCGKVCLSLLNTWSGSGKEKWIARESTMLQVLVSIQGLILNAQPYFNEPGYAASQGTPMGEKMSLQYNENTFISNLRTMVYSMNNPPKHFEDFVVGYFVQCAQDVLVACKTYIDGAQVGSLVGGGVQDVDESDKSCSDGFKKSVASFIRTLVTAFTKVGAKDCDKFLHLQEKAVRQVFSPMTLNNFFH</sequence>
<dbReference type="GO" id="GO:0005524">
    <property type="term" value="F:ATP binding"/>
    <property type="evidence" value="ECO:0007669"/>
    <property type="project" value="UniProtKB-KW"/>
</dbReference>
<keyword evidence="8" id="KW-1185">Reference proteome</keyword>
<keyword evidence="2" id="KW-0808">Transferase</keyword>